<dbReference type="PANTHER" id="PTHR44313:SF1">
    <property type="entry name" value="DNAJ HOMOLOG SUBFAMILY C MEMBER 17"/>
    <property type="match status" value="1"/>
</dbReference>
<dbReference type="InterPro" id="IPR012677">
    <property type="entry name" value="Nucleotide-bd_a/b_plait_sf"/>
</dbReference>
<evidence type="ECO:0000256" key="2">
    <source>
        <dbReference type="ARBA" id="ARBA00004496"/>
    </source>
</evidence>
<dbReference type="GO" id="GO:0005737">
    <property type="term" value="C:cytoplasm"/>
    <property type="evidence" value="ECO:0007669"/>
    <property type="project" value="UniProtKB-SubCell"/>
</dbReference>
<keyword evidence="5" id="KW-0539">Nucleus</keyword>
<dbReference type="PRINTS" id="PR00625">
    <property type="entry name" value="JDOMAIN"/>
</dbReference>
<dbReference type="OrthoDB" id="259708at2759"/>
<dbReference type="InterPro" id="IPR036869">
    <property type="entry name" value="J_dom_sf"/>
</dbReference>
<dbReference type="PROSITE" id="PS50076">
    <property type="entry name" value="DNAJ_2"/>
    <property type="match status" value="1"/>
</dbReference>
<proteinExistence type="evidence at transcript level"/>
<dbReference type="InterPro" id="IPR001623">
    <property type="entry name" value="DnaJ_domain"/>
</dbReference>
<dbReference type="Gene3D" id="3.30.70.330">
    <property type="match status" value="1"/>
</dbReference>
<evidence type="ECO:0000259" key="7">
    <source>
        <dbReference type="PROSITE" id="PS50076"/>
    </source>
</evidence>
<keyword evidence="3" id="KW-0963">Cytoplasm</keyword>
<comment type="subcellular location">
    <subcellularLocation>
        <location evidence="2">Cytoplasm</location>
    </subcellularLocation>
    <subcellularLocation>
        <location evidence="1">Nucleus</location>
    </subcellularLocation>
</comment>
<sequence length="287" mass="33366">MIPQDDLYALLDITIDATVEVIRSAYRKKALKCHPDKNPDNPKAIETFHRLSEALKILTDTEARKAYDNVIKAKQAALVRHRKLDAKRQKLKEDLERREKEAEERVLVQKRQSDEEKLATEIERLREEGSKELQEEQGLMKSQLFNLSDSEPYNSTTPFSTDKIKLKWKKEDERYNKESLEKIFFKYGDIQNIIVLGKSALIEMKDSNAASIAAKIETGYMDNPLKIKIASENDKKFTTPQVMPFETPQTASTLQSDNDYETLVMRKLRKAEERKKLIKEMIKNDEI</sequence>
<evidence type="ECO:0000256" key="6">
    <source>
        <dbReference type="SAM" id="Coils"/>
    </source>
</evidence>
<dbReference type="Gene3D" id="1.10.287.110">
    <property type="entry name" value="DnaJ domain"/>
    <property type="match status" value="1"/>
</dbReference>
<reference evidence="8" key="1">
    <citation type="submission" date="2009-06" db="EMBL/GenBank/DDBJ databases">
        <title>Lepeophtheirus salmonis ESTs and full-length cDNAs.</title>
        <authorList>
            <person name="Yasuike M."/>
            <person name="von Schalburg K."/>
            <person name="Cooper G."/>
            <person name="Leong J."/>
            <person name="Jones S.R.M."/>
            <person name="Koop B.F."/>
        </authorList>
    </citation>
    <scope>NUCLEOTIDE SEQUENCE</scope>
    <source>
        <strain evidence="8">Pacific form</strain>
        <tissue evidence="8">Whole</tissue>
    </source>
</reference>
<dbReference type="InterPro" id="IPR035979">
    <property type="entry name" value="RBD_domain_sf"/>
</dbReference>
<gene>
    <name evidence="8" type="primary">DJC17</name>
</gene>
<protein>
    <submittedName>
        <fullName evidence="8">DnaJ homolog subfamily C member 17</fullName>
    </submittedName>
</protein>
<dbReference type="AlphaFoldDB" id="C1BSH6"/>
<dbReference type="EMBL" id="BT077555">
    <property type="protein sequence ID" value="ACO11979.1"/>
    <property type="molecule type" value="mRNA"/>
</dbReference>
<dbReference type="SMART" id="SM00271">
    <property type="entry name" value="DnaJ"/>
    <property type="match status" value="1"/>
</dbReference>
<feature type="coiled-coil region" evidence="6">
    <location>
        <begin position="74"/>
        <end position="135"/>
    </location>
</feature>
<dbReference type="InterPro" id="IPR052094">
    <property type="entry name" value="Pre-mRNA-splicing_ERAD"/>
</dbReference>
<evidence type="ECO:0000256" key="3">
    <source>
        <dbReference type="ARBA" id="ARBA00022490"/>
    </source>
</evidence>
<dbReference type="GO" id="GO:0000390">
    <property type="term" value="P:spliceosomal complex disassembly"/>
    <property type="evidence" value="ECO:0007669"/>
    <property type="project" value="TreeGrafter"/>
</dbReference>
<name>C1BSH6_LEPSM</name>
<keyword evidence="4" id="KW-0143">Chaperone</keyword>
<dbReference type="GO" id="GO:0005681">
    <property type="term" value="C:spliceosomal complex"/>
    <property type="evidence" value="ECO:0007669"/>
    <property type="project" value="TreeGrafter"/>
</dbReference>
<dbReference type="SUPFAM" id="SSF54928">
    <property type="entry name" value="RNA-binding domain, RBD"/>
    <property type="match status" value="1"/>
</dbReference>
<dbReference type="Pfam" id="PF00226">
    <property type="entry name" value="DnaJ"/>
    <property type="match status" value="1"/>
</dbReference>
<dbReference type="SUPFAM" id="SSF46565">
    <property type="entry name" value="Chaperone J-domain"/>
    <property type="match status" value="1"/>
</dbReference>
<feature type="domain" description="J" evidence="7">
    <location>
        <begin position="6"/>
        <end position="71"/>
    </location>
</feature>
<evidence type="ECO:0000256" key="4">
    <source>
        <dbReference type="ARBA" id="ARBA00023186"/>
    </source>
</evidence>
<keyword evidence="6" id="KW-0175">Coiled coil</keyword>
<dbReference type="CDD" id="cd06257">
    <property type="entry name" value="DnaJ"/>
    <property type="match status" value="1"/>
</dbReference>
<evidence type="ECO:0000256" key="1">
    <source>
        <dbReference type="ARBA" id="ARBA00004123"/>
    </source>
</evidence>
<evidence type="ECO:0000256" key="5">
    <source>
        <dbReference type="ARBA" id="ARBA00023242"/>
    </source>
</evidence>
<evidence type="ECO:0000313" key="8">
    <source>
        <dbReference type="EMBL" id="ACO11979.1"/>
    </source>
</evidence>
<accession>C1BSH6</accession>
<dbReference type="PANTHER" id="PTHR44313">
    <property type="entry name" value="DNAJ HOMOLOG SUBFAMILY C MEMBER 17"/>
    <property type="match status" value="1"/>
</dbReference>
<dbReference type="GO" id="GO:0003676">
    <property type="term" value="F:nucleic acid binding"/>
    <property type="evidence" value="ECO:0007669"/>
    <property type="project" value="InterPro"/>
</dbReference>
<organism evidence="8">
    <name type="scientific">Lepeophtheirus salmonis</name>
    <name type="common">Salmon louse</name>
    <name type="synonym">Caligus salmonis</name>
    <dbReference type="NCBI Taxonomy" id="72036"/>
    <lineage>
        <taxon>Eukaryota</taxon>
        <taxon>Metazoa</taxon>
        <taxon>Ecdysozoa</taxon>
        <taxon>Arthropoda</taxon>
        <taxon>Crustacea</taxon>
        <taxon>Multicrustacea</taxon>
        <taxon>Hexanauplia</taxon>
        <taxon>Copepoda</taxon>
        <taxon>Siphonostomatoida</taxon>
        <taxon>Caligidae</taxon>
        <taxon>Lepeophtheirus</taxon>
    </lineage>
</organism>